<name>A0A167RZX6_CALVF</name>
<organism evidence="2 3">
    <name type="scientific">Calocera viscosa (strain TUFC12733)</name>
    <dbReference type="NCBI Taxonomy" id="1330018"/>
    <lineage>
        <taxon>Eukaryota</taxon>
        <taxon>Fungi</taxon>
        <taxon>Dikarya</taxon>
        <taxon>Basidiomycota</taxon>
        <taxon>Agaricomycotina</taxon>
        <taxon>Dacrymycetes</taxon>
        <taxon>Dacrymycetales</taxon>
        <taxon>Dacrymycetaceae</taxon>
        <taxon>Calocera</taxon>
    </lineage>
</organism>
<feature type="compositionally biased region" description="Low complexity" evidence="1">
    <location>
        <begin position="29"/>
        <end position="39"/>
    </location>
</feature>
<evidence type="ECO:0000313" key="2">
    <source>
        <dbReference type="EMBL" id="KZP01443.1"/>
    </source>
</evidence>
<evidence type="ECO:0000313" key="3">
    <source>
        <dbReference type="Proteomes" id="UP000076738"/>
    </source>
</evidence>
<dbReference type="AlphaFoldDB" id="A0A167RZX6"/>
<feature type="region of interest" description="Disordered" evidence="1">
    <location>
        <begin position="29"/>
        <end position="58"/>
    </location>
</feature>
<dbReference type="PANTHER" id="PTHR15503:SF8">
    <property type="entry name" value="RETROTRANSPOSON GAG-LIKE PROTEIN 4"/>
    <property type="match status" value="1"/>
</dbReference>
<dbReference type="STRING" id="1330018.A0A167RZX6"/>
<sequence length="222" mass="24870">MSIREQQHAELILNMQAQIQQLTEQIQPHNVTQAAAQDPQPAPNPEPTPTTNIPPINLSTMPMHIATPDVFDGEKGRAQIFLSQVALYVQARPQEFPTEQQAILFALSYMKGRKAGESASRVIQWQQEHNAPFFTSWEAFADPDPSTSARLKMDLLIQGSRLVDEYIAEFKELAGYNGTAHVEKFQQGLHRAIVDKIYSLADMPTTHPDLPLYAILAISRVI</sequence>
<reference evidence="2 3" key="1">
    <citation type="journal article" date="2016" name="Mol. Biol. Evol.">
        <title>Comparative Genomics of Early-Diverging Mushroom-Forming Fungi Provides Insights into the Origins of Lignocellulose Decay Capabilities.</title>
        <authorList>
            <person name="Nagy L.G."/>
            <person name="Riley R."/>
            <person name="Tritt A."/>
            <person name="Adam C."/>
            <person name="Daum C."/>
            <person name="Floudas D."/>
            <person name="Sun H."/>
            <person name="Yadav J.S."/>
            <person name="Pangilinan J."/>
            <person name="Larsson K.H."/>
            <person name="Matsuura K."/>
            <person name="Barry K."/>
            <person name="Labutti K."/>
            <person name="Kuo R."/>
            <person name="Ohm R.A."/>
            <person name="Bhattacharya S.S."/>
            <person name="Shirouzu T."/>
            <person name="Yoshinaga Y."/>
            <person name="Martin F.M."/>
            <person name="Grigoriev I.V."/>
            <person name="Hibbett D.S."/>
        </authorList>
    </citation>
    <scope>NUCLEOTIDE SEQUENCE [LARGE SCALE GENOMIC DNA]</scope>
    <source>
        <strain evidence="2 3">TUFC12733</strain>
    </source>
</reference>
<dbReference type="EMBL" id="KV417266">
    <property type="protein sequence ID" value="KZP01443.1"/>
    <property type="molecule type" value="Genomic_DNA"/>
</dbReference>
<dbReference type="Proteomes" id="UP000076738">
    <property type="component" value="Unassembled WGS sequence"/>
</dbReference>
<evidence type="ECO:0000256" key="1">
    <source>
        <dbReference type="SAM" id="MobiDB-lite"/>
    </source>
</evidence>
<protein>
    <recommendedName>
        <fullName evidence="4">Retrotransposon gag domain-containing protein</fullName>
    </recommendedName>
</protein>
<accession>A0A167RZX6</accession>
<dbReference type="OrthoDB" id="3263571at2759"/>
<evidence type="ECO:0008006" key="4">
    <source>
        <dbReference type="Google" id="ProtNLM"/>
    </source>
</evidence>
<keyword evidence="3" id="KW-1185">Reference proteome</keyword>
<proteinExistence type="predicted"/>
<dbReference type="InterPro" id="IPR032567">
    <property type="entry name" value="RTL1-rel"/>
</dbReference>
<dbReference type="PANTHER" id="PTHR15503">
    <property type="entry name" value="LDOC1 RELATED"/>
    <property type="match status" value="1"/>
</dbReference>
<gene>
    <name evidence="2" type="ORF">CALVIDRAFT_523864</name>
</gene>